<evidence type="ECO:0000256" key="2">
    <source>
        <dbReference type="SAM" id="MobiDB-lite"/>
    </source>
</evidence>
<reference evidence="3 4" key="1">
    <citation type="submission" date="2013-03" db="EMBL/GenBank/DDBJ databases">
        <title>The Genome Sequence of Capronia epimyces CBS 606.96.</title>
        <authorList>
            <consortium name="The Broad Institute Genomics Platform"/>
            <person name="Cuomo C."/>
            <person name="de Hoog S."/>
            <person name="Gorbushina A."/>
            <person name="Walker B."/>
            <person name="Young S.K."/>
            <person name="Zeng Q."/>
            <person name="Gargeya S."/>
            <person name="Fitzgerald M."/>
            <person name="Haas B."/>
            <person name="Abouelleil A."/>
            <person name="Allen A.W."/>
            <person name="Alvarado L."/>
            <person name="Arachchi H.M."/>
            <person name="Berlin A.M."/>
            <person name="Chapman S.B."/>
            <person name="Gainer-Dewar J."/>
            <person name="Goldberg J."/>
            <person name="Griggs A."/>
            <person name="Gujja S."/>
            <person name="Hansen M."/>
            <person name="Howarth C."/>
            <person name="Imamovic A."/>
            <person name="Ireland A."/>
            <person name="Larimer J."/>
            <person name="McCowan C."/>
            <person name="Murphy C."/>
            <person name="Pearson M."/>
            <person name="Poon T.W."/>
            <person name="Priest M."/>
            <person name="Roberts A."/>
            <person name="Saif S."/>
            <person name="Shea T."/>
            <person name="Sisk P."/>
            <person name="Sykes S."/>
            <person name="Wortman J."/>
            <person name="Nusbaum C."/>
            <person name="Birren B."/>
        </authorList>
    </citation>
    <scope>NUCLEOTIDE SEQUENCE [LARGE SCALE GENOMIC DNA]</scope>
    <source>
        <strain evidence="3 4">CBS 606.96</strain>
    </source>
</reference>
<accession>W9Y434</accession>
<comment type="caution">
    <text evidence="3">The sequence shown here is derived from an EMBL/GenBank/DDBJ whole genome shotgun (WGS) entry which is preliminary data.</text>
</comment>
<gene>
    <name evidence="3" type="ORF">A1O3_05052</name>
</gene>
<dbReference type="OrthoDB" id="185373at2759"/>
<feature type="region of interest" description="Disordered" evidence="2">
    <location>
        <begin position="828"/>
        <end position="847"/>
    </location>
</feature>
<evidence type="ECO:0000313" key="4">
    <source>
        <dbReference type="Proteomes" id="UP000019478"/>
    </source>
</evidence>
<dbReference type="Proteomes" id="UP000019478">
    <property type="component" value="Unassembled WGS sequence"/>
</dbReference>
<feature type="compositionally biased region" description="Low complexity" evidence="2">
    <location>
        <begin position="785"/>
        <end position="813"/>
    </location>
</feature>
<dbReference type="HOGENOM" id="CLU_011375_0_0_1"/>
<proteinExistence type="predicted"/>
<dbReference type="AlphaFoldDB" id="W9Y434"/>
<keyword evidence="1" id="KW-0175">Coiled coil</keyword>
<evidence type="ECO:0000313" key="3">
    <source>
        <dbReference type="EMBL" id="EXJ84385.1"/>
    </source>
</evidence>
<name>W9Y434_9EURO</name>
<dbReference type="EMBL" id="AMGY01000004">
    <property type="protein sequence ID" value="EXJ84385.1"/>
    <property type="molecule type" value="Genomic_DNA"/>
</dbReference>
<dbReference type="eggNOG" id="ENOG502SDIM">
    <property type="taxonomic scope" value="Eukaryota"/>
</dbReference>
<keyword evidence="4" id="KW-1185">Reference proteome</keyword>
<evidence type="ECO:0000256" key="1">
    <source>
        <dbReference type="SAM" id="Coils"/>
    </source>
</evidence>
<sequence length="879" mass="99308">MALKLSNVLRTLYRPLALGSFQHLASFIPHSCFREVHGRSSGGGFLLEEMRALWSQISRPRLSGPPSFASSDSITGILIRKTTTAPLRRRPTFNDVFTVLLTPVLAAALIADTSWKAKQRRDWDQKLTCIKEEIDELKQREAQVWQSLQLRSFRNVISQQRRGYATAVHVREQPEETDFDIDTPLWAGGERDPLCHRVSSREATDPSDAQSRSRKHAEGMYSPQDMANFHRYHRLNAIMLAIKMLLHLRIGPSPFFEMFPGDDDLDRADLQFPQDTNQLVELLKMTRKEIRPLKKWDDLFIVAPQIEAQAKRGALTRDIRKLTHSFDEGKIPLTDLVDGFGKALMQSEEIPSVWAYTGLIRSLSKIGSFSLAYHVTAALKNSTLPLSDDAIFHIIFQIGKACDSRSLNHILQVIARSDNQLNLETKWEKVYSNGLDLPVPVSLHPGILQGLIYAALRCEQPERAEGWLTLLQEADYSTVWKDHLFRSFLSYYSSHSNWDRGKIWLRRSVQHALSIATQNMDALSRVIFRMLDLCVRCRKLPEYTMILDAAVNAGITPPTVAQNRNNRKPFHARGRSILLEWESLPVPESAKSLSTEEKVREFQAGCRSLLEGIPSQTTPIQRPSQVDDSGELVLMPAATHFLRYSVRRRLKEEVSNPFQRQFSDASLNDIINLQGKIATQDGAIATLKGQLAIAEQKQIASQQQEEGRKAREEELQRTTAKLQDALRESKSALEQLQSQNQSYAKEHAELRGEISELKEIARRLVQQQKLASAVQRTMQTRSQDVEVASPTATAVPTASVSASSAATPTSESTNPAIKRKRAAPFKAVPGLTFRPMPAERQSTEPTPIVDDGVKIRMHACREPFYAPRAKGWHRIDFRA</sequence>
<feature type="coiled-coil region" evidence="1">
    <location>
        <begin position="693"/>
        <end position="767"/>
    </location>
</feature>
<dbReference type="GeneID" id="19169170"/>
<feature type="region of interest" description="Disordered" evidence="2">
    <location>
        <begin position="197"/>
        <end position="222"/>
    </location>
</feature>
<protein>
    <submittedName>
        <fullName evidence="3">Uncharacterized protein</fullName>
    </submittedName>
</protein>
<dbReference type="RefSeq" id="XP_007733370.1">
    <property type="nucleotide sequence ID" value="XM_007735180.1"/>
</dbReference>
<feature type="region of interest" description="Disordered" evidence="2">
    <location>
        <begin position="781"/>
        <end position="823"/>
    </location>
</feature>
<organism evidence="3 4">
    <name type="scientific">Capronia epimyces CBS 606.96</name>
    <dbReference type="NCBI Taxonomy" id="1182542"/>
    <lineage>
        <taxon>Eukaryota</taxon>
        <taxon>Fungi</taxon>
        <taxon>Dikarya</taxon>
        <taxon>Ascomycota</taxon>
        <taxon>Pezizomycotina</taxon>
        <taxon>Eurotiomycetes</taxon>
        <taxon>Chaetothyriomycetidae</taxon>
        <taxon>Chaetothyriales</taxon>
        <taxon>Herpotrichiellaceae</taxon>
        <taxon>Capronia</taxon>
    </lineage>
</organism>